<keyword evidence="2" id="KW-1185">Reference proteome</keyword>
<gene>
    <name evidence="1" type="ORF">NDU88_012105</name>
</gene>
<proteinExistence type="predicted"/>
<dbReference type="Proteomes" id="UP001066276">
    <property type="component" value="Chromosome 6"/>
</dbReference>
<dbReference type="Gene3D" id="3.30.250.20">
    <property type="entry name" value="L1 transposable element, C-terminal domain"/>
    <property type="match status" value="1"/>
</dbReference>
<evidence type="ECO:0008006" key="3">
    <source>
        <dbReference type="Google" id="ProtNLM"/>
    </source>
</evidence>
<protein>
    <recommendedName>
        <fullName evidence="3">PH domain-containing protein</fullName>
    </recommendedName>
</protein>
<dbReference type="InterPro" id="IPR042566">
    <property type="entry name" value="L1_C"/>
</dbReference>
<accession>A0AAV7QZ72</accession>
<reference evidence="1" key="1">
    <citation type="journal article" date="2022" name="bioRxiv">
        <title>Sequencing and chromosome-scale assembly of the giantPleurodeles waltlgenome.</title>
        <authorList>
            <person name="Brown T."/>
            <person name="Elewa A."/>
            <person name="Iarovenko S."/>
            <person name="Subramanian E."/>
            <person name="Araus A.J."/>
            <person name="Petzold A."/>
            <person name="Susuki M."/>
            <person name="Suzuki K.-i.T."/>
            <person name="Hayashi T."/>
            <person name="Toyoda A."/>
            <person name="Oliveira C."/>
            <person name="Osipova E."/>
            <person name="Leigh N.D."/>
            <person name="Simon A."/>
            <person name="Yun M.H."/>
        </authorList>
    </citation>
    <scope>NUCLEOTIDE SEQUENCE</scope>
    <source>
        <strain evidence="1">20211129_DDA</strain>
        <tissue evidence="1">Liver</tissue>
    </source>
</reference>
<name>A0AAV7QZ72_PLEWA</name>
<organism evidence="1 2">
    <name type="scientific">Pleurodeles waltl</name>
    <name type="common">Iberian ribbed newt</name>
    <dbReference type="NCBI Taxonomy" id="8319"/>
    <lineage>
        <taxon>Eukaryota</taxon>
        <taxon>Metazoa</taxon>
        <taxon>Chordata</taxon>
        <taxon>Craniata</taxon>
        <taxon>Vertebrata</taxon>
        <taxon>Euteleostomi</taxon>
        <taxon>Amphibia</taxon>
        <taxon>Batrachia</taxon>
        <taxon>Caudata</taxon>
        <taxon>Salamandroidea</taxon>
        <taxon>Salamandridae</taxon>
        <taxon>Pleurodelinae</taxon>
        <taxon>Pleurodeles</taxon>
    </lineage>
</organism>
<dbReference type="AlphaFoldDB" id="A0AAV7QZ72"/>
<dbReference type="EMBL" id="JANPWB010000010">
    <property type="protein sequence ID" value="KAJ1145821.1"/>
    <property type="molecule type" value="Genomic_DNA"/>
</dbReference>
<sequence>MPAITSSKEGMFVKMDSVAIEVGLLRADFRTMLERVTMDEGHFSEFLQEVDLLKKTVATPRYVLMFPARLRVQYEGNAYFFESPEDAKDWIDALGGAKQRTPTVICGSQLLAQTPDHCEARLLLKHVRGQNKLDG</sequence>
<evidence type="ECO:0000313" key="1">
    <source>
        <dbReference type="EMBL" id="KAJ1145821.1"/>
    </source>
</evidence>
<comment type="caution">
    <text evidence="1">The sequence shown here is derived from an EMBL/GenBank/DDBJ whole genome shotgun (WGS) entry which is preliminary data.</text>
</comment>
<evidence type="ECO:0000313" key="2">
    <source>
        <dbReference type="Proteomes" id="UP001066276"/>
    </source>
</evidence>